<feature type="active site" description="Charge relay system" evidence="5">
    <location>
        <position position="409"/>
    </location>
</feature>
<dbReference type="Proteomes" id="UP000777482">
    <property type="component" value="Unassembled WGS sequence"/>
</dbReference>
<evidence type="ECO:0000256" key="3">
    <source>
        <dbReference type="ARBA" id="ARBA00023098"/>
    </source>
</evidence>
<comment type="similarity">
    <text evidence="4">Belongs to the serine esterase family.</text>
</comment>
<organism evidence="7 8">
    <name type="scientific">Rhodotorula mucilaginosa</name>
    <name type="common">Yeast</name>
    <name type="synonym">Rhodotorula rubra</name>
    <dbReference type="NCBI Taxonomy" id="5537"/>
    <lineage>
        <taxon>Eukaryota</taxon>
        <taxon>Fungi</taxon>
        <taxon>Dikarya</taxon>
        <taxon>Basidiomycota</taxon>
        <taxon>Pucciniomycotina</taxon>
        <taxon>Microbotryomycetes</taxon>
        <taxon>Sporidiobolales</taxon>
        <taxon>Sporidiobolaceae</taxon>
        <taxon>Rhodotorula</taxon>
    </lineage>
</organism>
<feature type="compositionally biased region" description="Basic and acidic residues" evidence="6">
    <location>
        <begin position="458"/>
        <end position="479"/>
    </location>
</feature>
<keyword evidence="3 4" id="KW-0443">Lipid metabolism</keyword>
<keyword evidence="2 4" id="KW-0442">Lipid degradation</keyword>
<evidence type="ECO:0000313" key="8">
    <source>
        <dbReference type="Proteomes" id="UP000777482"/>
    </source>
</evidence>
<feature type="region of interest" description="Disordered" evidence="6">
    <location>
        <begin position="454"/>
        <end position="498"/>
    </location>
</feature>
<keyword evidence="8" id="KW-1185">Reference proteome</keyword>
<evidence type="ECO:0000256" key="4">
    <source>
        <dbReference type="PIRNR" id="PIRNR018169"/>
    </source>
</evidence>
<reference evidence="7 8" key="1">
    <citation type="submission" date="2020-11" db="EMBL/GenBank/DDBJ databases">
        <title>Kefir isolates.</title>
        <authorList>
            <person name="Marcisauskas S."/>
            <person name="Kim Y."/>
            <person name="Blasche S."/>
        </authorList>
    </citation>
    <scope>NUCLEOTIDE SEQUENCE [LARGE SCALE GENOMIC DNA]</scope>
    <source>
        <strain evidence="7 8">KR</strain>
    </source>
</reference>
<dbReference type="PIRSF" id="PIRSF018169">
    <property type="entry name" value="PAF_acetylhydrolase"/>
    <property type="match status" value="1"/>
</dbReference>
<dbReference type="EMBL" id="PUHQ01000032">
    <property type="protein sequence ID" value="KAG0661724.1"/>
    <property type="molecule type" value="Genomic_DNA"/>
</dbReference>
<feature type="active site" description="Charge relay system" evidence="5">
    <location>
        <position position="296"/>
    </location>
</feature>
<keyword evidence="1 4" id="KW-0378">Hydrolase</keyword>
<dbReference type="PANTHER" id="PTHR10272:SF11">
    <property type="entry name" value="PHOSPHOLIPASE-RELATED"/>
    <property type="match status" value="1"/>
</dbReference>
<evidence type="ECO:0000256" key="2">
    <source>
        <dbReference type="ARBA" id="ARBA00022963"/>
    </source>
</evidence>
<evidence type="ECO:0000256" key="6">
    <source>
        <dbReference type="SAM" id="MobiDB-lite"/>
    </source>
</evidence>
<feature type="region of interest" description="Disordered" evidence="6">
    <location>
        <begin position="332"/>
        <end position="358"/>
    </location>
</feature>
<feature type="active site" description="Charge relay system" evidence="5">
    <location>
        <position position="322"/>
    </location>
</feature>
<evidence type="ECO:0000256" key="1">
    <source>
        <dbReference type="ARBA" id="ARBA00022801"/>
    </source>
</evidence>
<dbReference type="Gene3D" id="3.40.50.1820">
    <property type="entry name" value="alpha/beta hydrolase"/>
    <property type="match status" value="1"/>
</dbReference>
<evidence type="ECO:0000256" key="5">
    <source>
        <dbReference type="PIRSR" id="PIRSR018169-1"/>
    </source>
</evidence>
<dbReference type="GO" id="GO:0003847">
    <property type="term" value="F:1-alkyl-2-acetylglycerophosphocholine esterase activity"/>
    <property type="evidence" value="ECO:0007669"/>
    <property type="project" value="UniProtKB-UniRule"/>
</dbReference>
<dbReference type="EC" id="3.1.1.47" evidence="4"/>
<dbReference type="InterPro" id="IPR016715">
    <property type="entry name" value="PAF_acetylhydro_eukaryote"/>
</dbReference>
<dbReference type="AlphaFoldDB" id="A0A9P6W3U3"/>
<dbReference type="InterPro" id="IPR029058">
    <property type="entry name" value="AB_hydrolase_fold"/>
</dbReference>
<comment type="caution">
    <text evidence="7">The sequence shown here is derived from an EMBL/GenBank/DDBJ whole genome shotgun (WGS) entry which is preliminary data.</text>
</comment>
<dbReference type="GO" id="GO:0016042">
    <property type="term" value="P:lipid catabolic process"/>
    <property type="evidence" value="ECO:0007669"/>
    <property type="project" value="UniProtKB-KW"/>
</dbReference>
<gene>
    <name evidence="7" type="ORF">C6P46_003826</name>
</gene>
<name>A0A9P6W3U3_RHOMI</name>
<proteinExistence type="inferred from homology"/>
<sequence length="498" mass="54894">MGLLIKPLPRYSGPHAVSTLDLELPIERPRSFGHATFKSTGQPALQLDTVLVTLYYPADQNRSGSGHRQPWVERPLNQTAAGYARFANQRPWLMKALVWLFARDVRLPVEAERPLEASAAPTGATIGDAPSRNSQSTAVDEIAALPATKTRIPVVIFSHGLSGTRTTYSQWCGEIASRGYLVAAIEHRDGSGPISSVRRADGTQERAVDYIRPEHLSWPEGKQPLTSLEFRAVQLEMRLAEVTETLRLLERLHSGEGADVARMNRRRSRDSQAEEWLPAWRDRLDLTEDITMAGHSFGGATAIQVLRAGATAFPFRRGIALDPWADPIPPAPSLTTEGADLARTNSNPAPTVNKAGEEGPPLDIVAPLLVINSESFTLWKEHYVLVRDIVNAVKHGADRWLMTMIGSIHTSFSDMPLLAPFIARRTGARVESKLAMDQFVEACHEFLRGDSKGQILGEEVRDGDEAGARPGEGEREADRKKRRPMEGTPGSMRMHVRP</sequence>
<dbReference type="SUPFAM" id="SSF53474">
    <property type="entry name" value="alpha/beta-Hydrolases"/>
    <property type="match status" value="1"/>
</dbReference>
<dbReference type="PANTHER" id="PTHR10272">
    <property type="entry name" value="PLATELET-ACTIVATING FACTOR ACETYLHYDROLASE"/>
    <property type="match status" value="1"/>
</dbReference>
<comment type="catalytic activity">
    <reaction evidence="4">
        <text>a 1-O-alkyl-2-acetyl-sn-glycero-3-phosphocholine + H2O = a 1-O-alkyl-sn-glycero-3-phosphocholine + acetate + H(+)</text>
        <dbReference type="Rhea" id="RHEA:17777"/>
        <dbReference type="ChEBI" id="CHEBI:15377"/>
        <dbReference type="ChEBI" id="CHEBI:15378"/>
        <dbReference type="ChEBI" id="CHEBI:30089"/>
        <dbReference type="ChEBI" id="CHEBI:30909"/>
        <dbReference type="ChEBI" id="CHEBI:36707"/>
        <dbReference type="EC" id="3.1.1.47"/>
    </reaction>
</comment>
<evidence type="ECO:0000313" key="7">
    <source>
        <dbReference type="EMBL" id="KAG0661724.1"/>
    </source>
</evidence>
<accession>A0A9P6W3U3</accession>
<dbReference type="OrthoDB" id="2363873at2759"/>
<protein>
    <recommendedName>
        <fullName evidence="4">Putative phospholipase</fullName>
        <ecNumber evidence="4">3.1.1.47</ecNumber>
    </recommendedName>
</protein>
<dbReference type="Pfam" id="PF03403">
    <property type="entry name" value="PAF-AH_p_II"/>
    <property type="match status" value="2"/>
</dbReference>